<keyword evidence="6" id="KW-0349">Heme</keyword>
<comment type="caution">
    <text evidence="19">The sequence shown here is derived from an EMBL/GenBank/DDBJ whole genome shotgun (WGS) entry which is preliminary data.</text>
</comment>
<evidence type="ECO:0000313" key="20">
    <source>
        <dbReference type="Proteomes" id="UP001296104"/>
    </source>
</evidence>
<keyword evidence="13" id="KW-0520">NAD</keyword>
<evidence type="ECO:0000256" key="2">
    <source>
        <dbReference type="ARBA" id="ARBA00001974"/>
    </source>
</evidence>
<comment type="cofactor">
    <cofactor evidence="2">
        <name>FAD</name>
        <dbReference type="ChEBI" id="CHEBI:57692"/>
    </cofactor>
</comment>
<evidence type="ECO:0000256" key="12">
    <source>
        <dbReference type="ARBA" id="ARBA00023004"/>
    </source>
</evidence>
<keyword evidence="5" id="KW-0216">Detoxification</keyword>
<dbReference type="CDD" id="cd08922">
    <property type="entry name" value="FHb-globin"/>
    <property type="match status" value="1"/>
</dbReference>
<dbReference type="SUPFAM" id="SSF63380">
    <property type="entry name" value="Riboflavin synthase domain-like"/>
    <property type="match status" value="1"/>
</dbReference>
<evidence type="ECO:0000256" key="3">
    <source>
        <dbReference type="ARBA" id="ARBA00006401"/>
    </source>
</evidence>
<evidence type="ECO:0000256" key="5">
    <source>
        <dbReference type="ARBA" id="ARBA00022575"/>
    </source>
</evidence>
<dbReference type="GO" id="GO:0020037">
    <property type="term" value="F:heme binding"/>
    <property type="evidence" value="ECO:0007669"/>
    <property type="project" value="InterPro"/>
</dbReference>
<dbReference type="GO" id="GO:0009636">
    <property type="term" value="P:response to toxic substance"/>
    <property type="evidence" value="ECO:0007669"/>
    <property type="project" value="UniProtKB-KW"/>
</dbReference>
<evidence type="ECO:0000256" key="8">
    <source>
        <dbReference type="ARBA" id="ARBA00022723"/>
    </source>
</evidence>
<keyword evidence="12" id="KW-0408">Iron</keyword>
<evidence type="ECO:0000256" key="9">
    <source>
        <dbReference type="ARBA" id="ARBA00022827"/>
    </source>
</evidence>
<dbReference type="GO" id="GO:0008941">
    <property type="term" value="F:nitric oxide dioxygenase NAD(P)H activity"/>
    <property type="evidence" value="ECO:0007669"/>
    <property type="project" value="UniProtKB-EC"/>
</dbReference>
<dbReference type="Pfam" id="PF00042">
    <property type="entry name" value="Globin"/>
    <property type="match status" value="1"/>
</dbReference>
<dbReference type="InterPro" id="IPR009050">
    <property type="entry name" value="Globin-like_sf"/>
</dbReference>
<comment type="catalytic activity">
    <reaction evidence="14">
        <text>2 nitric oxide + NADH + 2 O2 = 2 nitrate + NAD(+) + H(+)</text>
        <dbReference type="Rhea" id="RHEA:19469"/>
        <dbReference type="ChEBI" id="CHEBI:15378"/>
        <dbReference type="ChEBI" id="CHEBI:15379"/>
        <dbReference type="ChEBI" id="CHEBI:16480"/>
        <dbReference type="ChEBI" id="CHEBI:17632"/>
        <dbReference type="ChEBI" id="CHEBI:57540"/>
        <dbReference type="ChEBI" id="CHEBI:57945"/>
        <dbReference type="EC" id="1.14.12.17"/>
    </reaction>
</comment>
<evidence type="ECO:0000259" key="17">
    <source>
        <dbReference type="PROSITE" id="PS01033"/>
    </source>
</evidence>
<organism evidence="19 20">
    <name type="scientific">Lecanosticta acicola</name>
    <dbReference type="NCBI Taxonomy" id="111012"/>
    <lineage>
        <taxon>Eukaryota</taxon>
        <taxon>Fungi</taxon>
        <taxon>Dikarya</taxon>
        <taxon>Ascomycota</taxon>
        <taxon>Pezizomycotina</taxon>
        <taxon>Dothideomycetes</taxon>
        <taxon>Dothideomycetidae</taxon>
        <taxon>Mycosphaerellales</taxon>
        <taxon>Mycosphaerellaceae</taxon>
        <taxon>Lecanosticta</taxon>
    </lineage>
</organism>
<dbReference type="FunFam" id="3.40.50.80:FF:000010">
    <property type="entry name" value="Flavohemoprotein"/>
    <property type="match status" value="1"/>
</dbReference>
<keyword evidence="10" id="KW-0521">NADP</keyword>
<dbReference type="PROSITE" id="PS51384">
    <property type="entry name" value="FAD_FR"/>
    <property type="match status" value="1"/>
</dbReference>
<feature type="domain" description="Globin" evidence="17">
    <location>
        <begin position="2"/>
        <end position="139"/>
    </location>
</feature>
<sequence length="418" mass="46488">MSLTPEQVQIIKTTVPVLQEHGATITTLFYSNILEEHPELNNVFNHTNQVNNHQAKALAGSLYAYASHIDDLGALSPAVEKICHKHASLYIRPEHYPIVGEGVLRAMKSVLGDACTPAITEAWAAAYQQLANIFIQREEQLYAEAKGWTDWRDFTISDKVKESDEITSFYFKPTDGHPLPDFLPGQYTSVLVDVPHFGYKQSRQYSLSDAPNQDYYRVSIKREVGLNPNEPGAEAHPGWISNILHSEKNVGDVVQLSHPAGVFFYDPLKDQAGPVVLLSAGVGITPMVSILNTLVQRESKQQISFIHGTRNTSVQAFASHISGTTAARSNVHSVIFVKNPVPGKDEGGVHYHHSGRLDLTRLDRHADLHLDDDKTKYFVCGPEEFMATVYRGLQTMAVEPERIKMEVFGTGEIPNEPH</sequence>
<evidence type="ECO:0000256" key="10">
    <source>
        <dbReference type="ARBA" id="ARBA00022857"/>
    </source>
</evidence>
<evidence type="ECO:0000256" key="11">
    <source>
        <dbReference type="ARBA" id="ARBA00023002"/>
    </source>
</evidence>
<keyword evidence="11" id="KW-0560">Oxidoreductase</keyword>
<evidence type="ECO:0000256" key="4">
    <source>
        <dbReference type="ARBA" id="ARBA00012229"/>
    </source>
</evidence>
<keyword evidence="20" id="KW-1185">Reference proteome</keyword>
<comment type="function">
    <text evidence="16">In the presence of oxygen and NADH, it has NADH oxidase activity, which leads to the generation of superoxide and H(2)O(2). Under anaerobic conditions, it also exhibits nitric oxide reductase and FAD reductase activities. However, all these reactions are much lower than NOD activity.</text>
</comment>
<dbReference type="EC" id="1.14.12.17" evidence="4"/>
<dbReference type="AlphaFoldDB" id="A0AAI8W0Y6"/>
<evidence type="ECO:0000256" key="14">
    <source>
        <dbReference type="ARBA" id="ARBA00048649"/>
    </source>
</evidence>
<evidence type="ECO:0000256" key="16">
    <source>
        <dbReference type="ARBA" id="ARBA00056398"/>
    </source>
</evidence>
<dbReference type="InterPro" id="IPR000971">
    <property type="entry name" value="Globin"/>
</dbReference>
<protein>
    <recommendedName>
        <fullName evidence="4">nitric oxide dioxygenase</fullName>
        <ecNumber evidence="4">1.14.12.17</ecNumber>
    </recommendedName>
</protein>
<proteinExistence type="inferred from homology"/>
<dbReference type="GO" id="GO:0019825">
    <property type="term" value="F:oxygen binding"/>
    <property type="evidence" value="ECO:0007669"/>
    <property type="project" value="InterPro"/>
</dbReference>
<keyword evidence="7" id="KW-0285">Flavoprotein</keyword>
<dbReference type="FunFam" id="2.40.30.10:FF:000034">
    <property type="entry name" value="Flavohemoprotein"/>
    <property type="match status" value="1"/>
</dbReference>
<evidence type="ECO:0000256" key="6">
    <source>
        <dbReference type="ARBA" id="ARBA00022617"/>
    </source>
</evidence>
<evidence type="ECO:0000313" key="19">
    <source>
        <dbReference type="EMBL" id="CAK3760922.1"/>
    </source>
</evidence>
<dbReference type="InterPro" id="IPR017938">
    <property type="entry name" value="Riboflavin_synthase-like_b-brl"/>
</dbReference>
<name>A0AAI8W0Y6_9PEZI</name>
<comment type="catalytic activity">
    <reaction evidence="15">
        <text>2 nitric oxide + NADPH + 2 O2 = 2 nitrate + NADP(+) + H(+)</text>
        <dbReference type="Rhea" id="RHEA:19465"/>
        <dbReference type="ChEBI" id="CHEBI:15378"/>
        <dbReference type="ChEBI" id="CHEBI:15379"/>
        <dbReference type="ChEBI" id="CHEBI:16480"/>
        <dbReference type="ChEBI" id="CHEBI:17632"/>
        <dbReference type="ChEBI" id="CHEBI:57783"/>
        <dbReference type="ChEBI" id="CHEBI:58349"/>
        <dbReference type="EC" id="1.14.12.17"/>
    </reaction>
</comment>
<evidence type="ECO:0000259" key="18">
    <source>
        <dbReference type="PROSITE" id="PS51384"/>
    </source>
</evidence>
<dbReference type="PRINTS" id="PR00406">
    <property type="entry name" value="CYTB5RDTASE"/>
</dbReference>
<dbReference type="InterPro" id="IPR012292">
    <property type="entry name" value="Globin/Proto"/>
</dbReference>
<dbReference type="Gene3D" id="1.10.490.10">
    <property type="entry name" value="Globins"/>
    <property type="match status" value="1"/>
</dbReference>
<dbReference type="GO" id="GO:0071500">
    <property type="term" value="P:cellular response to nitrosative stress"/>
    <property type="evidence" value="ECO:0007669"/>
    <property type="project" value="TreeGrafter"/>
</dbReference>
<dbReference type="PROSITE" id="PS01033">
    <property type="entry name" value="GLOBIN"/>
    <property type="match status" value="1"/>
</dbReference>
<dbReference type="SUPFAM" id="SSF46458">
    <property type="entry name" value="Globin-like"/>
    <property type="match status" value="1"/>
</dbReference>
<dbReference type="GO" id="GO:0046872">
    <property type="term" value="F:metal ion binding"/>
    <property type="evidence" value="ECO:0007669"/>
    <property type="project" value="UniProtKB-KW"/>
</dbReference>
<dbReference type="InterPro" id="IPR001433">
    <property type="entry name" value="OxRdtase_FAD/NAD-bd"/>
</dbReference>
<keyword evidence="8" id="KW-0479">Metal-binding</keyword>
<dbReference type="Gene3D" id="2.40.30.10">
    <property type="entry name" value="Translation factors"/>
    <property type="match status" value="1"/>
</dbReference>
<accession>A0AAI8W0Y6</accession>
<dbReference type="SUPFAM" id="SSF52343">
    <property type="entry name" value="Ferredoxin reductase-like, C-terminal NADP-linked domain"/>
    <property type="match status" value="1"/>
</dbReference>
<comment type="cofactor">
    <cofactor evidence="1">
        <name>heme b</name>
        <dbReference type="ChEBI" id="CHEBI:60344"/>
    </cofactor>
</comment>
<dbReference type="NCBIfam" id="NF009805">
    <property type="entry name" value="PRK13289.1"/>
    <property type="match status" value="1"/>
</dbReference>
<dbReference type="InterPro" id="IPR017927">
    <property type="entry name" value="FAD-bd_FR_type"/>
</dbReference>
<comment type="similarity">
    <text evidence="3">In the C-terminal section; belongs to the flavoprotein pyridine nucleotide cytochrome reductase family.</text>
</comment>
<dbReference type="FunFam" id="1.10.490.10:FF:000003">
    <property type="entry name" value="Flavohemoprotein"/>
    <property type="match status" value="1"/>
</dbReference>
<evidence type="ECO:0000256" key="15">
    <source>
        <dbReference type="ARBA" id="ARBA00049433"/>
    </source>
</evidence>
<evidence type="ECO:0000256" key="1">
    <source>
        <dbReference type="ARBA" id="ARBA00001970"/>
    </source>
</evidence>
<dbReference type="Proteomes" id="UP001296104">
    <property type="component" value="Unassembled WGS sequence"/>
</dbReference>
<dbReference type="PANTHER" id="PTHR43396:SF3">
    <property type="entry name" value="FLAVOHEMOPROTEIN"/>
    <property type="match status" value="1"/>
</dbReference>
<evidence type="ECO:0000256" key="7">
    <source>
        <dbReference type="ARBA" id="ARBA00022630"/>
    </source>
</evidence>
<dbReference type="PANTHER" id="PTHR43396">
    <property type="entry name" value="FLAVOHEMOPROTEIN"/>
    <property type="match status" value="1"/>
</dbReference>
<dbReference type="GO" id="GO:0046210">
    <property type="term" value="P:nitric oxide catabolic process"/>
    <property type="evidence" value="ECO:0007669"/>
    <property type="project" value="TreeGrafter"/>
</dbReference>
<feature type="domain" description="FAD-binding FR-type" evidence="18">
    <location>
        <begin position="149"/>
        <end position="266"/>
    </location>
</feature>
<dbReference type="InterPro" id="IPR039261">
    <property type="entry name" value="FNR_nucleotide-bd"/>
</dbReference>
<reference evidence="19" key="1">
    <citation type="submission" date="2023-11" db="EMBL/GenBank/DDBJ databases">
        <authorList>
            <person name="Alioto T."/>
            <person name="Alioto T."/>
            <person name="Gomez Garrido J."/>
        </authorList>
    </citation>
    <scope>NUCLEOTIDE SEQUENCE</scope>
</reference>
<dbReference type="EMBL" id="CAVMBE010000001">
    <property type="protein sequence ID" value="CAK3760922.1"/>
    <property type="molecule type" value="Genomic_DNA"/>
</dbReference>
<dbReference type="Gene3D" id="3.40.50.80">
    <property type="entry name" value="Nucleotide-binding domain of ferredoxin-NADP reductase (FNR) module"/>
    <property type="match status" value="1"/>
</dbReference>
<dbReference type="GO" id="GO:0071949">
    <property type="term" value="F:FAD binding"/>
    <property type="evidence" value="ECO:0007669"/>
    <property type="project" value="TreeGrafter"/>
</dbReference>
<dbReference type="Pfam" id="PF00175">
    <property type="entry name" value="NAD_binding_1"/>
    <property type="match status" value="1"/>
</dbReference>
<gene>
    <name evidence="19" type="ORF">LECACI_7A000299</name>
</gene>
<dbReference type="CDD" id="cd06184">
    <property type="entry name" value="flavohem_like_fad_nad_binding"/>
    <property type="match status" value="1"/>
</dbReference>
<evidence type="ECO:0000256" key="13">
    <source>
        <dbReference type="ARBA" id="ARBA00023027"/>
    </source>
</evidence>
<keyword evidence="9" id="KW-0274">FAD</keyword>